<reference evidence="2 3" key="1">
    <citation type="submission" date="2014-04" db="EMBL/GenBank/DDBJ databases">
        <title>Evolutionary Origins and Diversification of the Mycorrhizal Mutualists.</title>
        <authorList>
            <consortium name="DOE Joint Genome Institute"/>
            <consortium name="Mycorrhizal Genomics Consortium"/>
            <person name="Kohler A."/>
            <person name="Kuo A."/>
            <person name="Nagy L.G."/>
            <person name="Floudas D."/>
            <person name="Copeland A."/>
            <person name="Barry K.W."/>
            <person name="Cichocki N."/>
            <person name="Veneault-Fourrey C."/>
            <person name="LaButti K."/>
            <person name="Lindquist E.A."/>
            <person name="Lipzen A."/>
            <person name="Lundell T."/>
            <person name="Morin E."/>
            <person name="Murat C."/>
            <person name="Riley R."/>
            <person name="Ohm R."/>
            <person name="Sun H."/>
            <person name="Tunlid A."/>
            <person name="Henrissat B."/>
            <person name="Grigoriev I.V."/>
            <person name="Hibbett D.S."/>
            <person name="Martin F."/>
        </authorList>
    </citation>
    <scope>NUCLEOTIDE SEQUENCE [LARGE SCALE GENOMIC DNA]</scope>
    <source>
        <strain evidence="2 3">MD-312</strain>
    </source>
</reference>
<dbReference type="InterPro" id="IPR056924">
    <property type="entry name" value="SH3_Tf2-1"/>
</dbReference>
<dbReference type="OrthoDB" id="3268967at2759"/>
<evidence type="ECO:0000259" key="1">
    <source>
        <dbReference type="Pfam" id="PF24626"/>
    </source>
</evidence>
<feature type="domain" description="Tf2-1-like SH3-like" evidence="1">
    <location>
        <begin position="106"/>
        <end position="157"/>
    </location>
</feature>
<evidence type="ECO:0000313" key="3">
    <source>
        <dbReference type="Proteomes" id="UP000053820"/>
    </source>
</evidence>
<accession>A0A0C9WB82</accession>
<dbReference type="AlphaFoldDB" id="A0A0C9WB82"/>
<dbReference type="HOGENOM" id="CLU_1678142_0_0_1"/>
<dbReference type="InterPro" id="IPR036397">
    <property type="entry name" value="RNaseH_sf"/>
</dbReference>
<dbReference type="EMBL" id="KN839867">
    <property type="protein sequence ID" value="KIJ60971.1"/>
    <property type="molecule type" value="Genomic_DNA"/>
</dbReference>
<dbReference type="Pfam" id="PF24626">
    <property type="entry name" value="SH3_Tf2-1"/>
    <property type="match status" value="1"/>
</dbReference>
<evidence type="ECO:0000313" key="2">
    <source>
        <dbReference type="EMBL" id="KIJ60971.1"/>
    </source>
</evidence>
<sequence length="157" mass="17965">MVNQCICFFVEHNQKAWVKALLHICFNIMNTINASTGFLPFQLHIGRSPRLIPPILALPPSMDPDSEEERTRKFIAQLELDVMEAQDNLVAAKVDNCVMLLMKHCHHEYMQKSSGHVTKFMPRFDGPYTVIEVHPGTSTYTLDLPNWPNIFPTFHAS</sequence>
<organism evidence="2 3">
    <name type="scientific">Hydnomerulius pinastri MD-312</name>
    <dbReference type="NCBI Taxonomy" id="994086"/>
    <lineage>
        <taxon>Eukaryota</taxon>
        <taxon>Fungi</taxon>
        <taxon>Dikarya</taxon>
        <taxon>Basidiomycota</taxon>
        <taxon>Agaricomycotina</taxon>
        <taxon>Agaricomycetes</taxon>
        <taxon>Agaricomycetidae</taxon>
        <taxon>Boletales</taxon>
        <taxon>Boletales incertae sedis</taxon>
        <taxon>Leucogyrophana</taxon>
    </lineage>
</organism>
<keyword evidence="3" id="KW-1185">Reference proteome</keyword>
<gene>
    <name evidence="2" type="ORF">HYDPIDRAFT_31840</name>
</gene>
<dbReference type="Gene3D" id="3.30.420.10">
    <property type="entry name" value="Ribonuclease H-like superfamily/Ribonuclease H"/>
    <property type="match status" value="1"/>
</dbReference>
<dbReference type="GO" id="GO:0003676">
    <property type="term" value="F:nucleic acid binding"/>
    <property type="evidence" value="ECO:0007669"/>
    <property type="project" value="InterPro"/>
</dbReference>
<dbReference type="Proteomes" id="UP000053820">
    <property type="component" value="Unassembled WGS sequence"/>
</dbReference>
<protein>
    <recommendedName>
        <fullName evidence="1">Tf2-1-like SH3-like domain-containing protein</fullName>
    </recommendedName>
</protein>
<name>A0A0C9WB82_9AGAM</name>
<proteinExistence type="predicted"/>